<dbReference type="eggNOG" id="ENOG5032S5K">
    <property type="taxonomic scope" value="Bacteria"/>
</dbReference>
<dbReference type="EMBL" id="CP002390">
    <property type="protein sequence ID" value="EFE28987.2"/>
    <property type="molecule type" value="Genomic_DNA"/>
</dbReference>
<keyword evidence="2" id="KW-1185">Reference proteome</keyword>
<dbReference type="Gene3D" id="3.40.390.70">
    <property type="match status" value="1"/>
</dbReference>
<dbReference type="Proteomes" id="UP000007468">
    <property type="component" value="Chromosome"/>
</dbReference>
<sequence length="371" mass="43840">MTVAEIQECVKEREKENLIEPNAREAYLRKEFDEWITGITQKYYGVEDEEETEPAPVKENNNDRIYAYLESVMKKSEVASLKKKIDQYIETGDEEAYDFAQRRFDALKDVNGNLLLFLLVQYPNQKTERVYRVKGESIQEEPFLSEKSTEKRRWFQFFQKELKSTQKEESFSNEKENIILASIPKVIKRENLKNFDYILLCTDGKSYGLASVIESPDGDGSGTRWLMQIDSNDLDDDFYGTLVHEYGHYLTLNQTQADYTEDYDIKNYCEIGMVTKKDSLLNQFYQTFWKDYVLEEFPTKYSFYVRNQDAFVSDYAATNPAEDIAETFRVFVMEEKPTGNEIRDKKVQFLYNWPGYPELRSEIRKNLKLDK</sequence>
<dbReference type="AlphaFoldDB" id="D6GQD4"/>
<protein>
    <submittedName>
        <fullName evidence="1">Uncharacterized protein</fullName>
    </submittedName>
</protein>
<dbReference type="PATRIC" id="fig|546269.5.peg.1409"/>
<gene>
    <name evidence="1" type="ordered locus">HMPREF0389_00909</name>
</gene>
<organism evidence="1 2">
    <name type="scientific">Filifactor alocis (strain ATCC 35896 / CCUG 47790 / D40 B5)</name>
    <name type="common">Fusobacterium alocis</name>
    <dbReference type="NCBI Taxonomy" id="546269"/>
    <lineage>
        <taxon>Bacteria</taxon>
        <taxon>Bacillati</taxon>
        <taxon>Bacillota</taxon>
        <taxon>Clostridia</taxon>
        <taxon>Peptostreptococcales</taxon>
        <taxon>Filifactoraceae</taxon>
        <taxon>Filifactor</taxon>
    </lineage>
</organism>
<proteinExistence type="predicted"/>
<name>D6GQD4_FILAD</name>
<dbReference type="KEGG" id="faa:HMPREF0389_00909"/>
<dbReference type="SUPFAM" id="SSF55486">
    <property type="entry name" value="Metalloproteases ('zincins'), catalytic domain"/>
    <property type="match status" value="1"/>
</dbReference>
<evidence type="ECO:0000313" key="1">
    <source>
        <dbReference type="EMBL" id="EFE28987.2"/>
    </source>
</evidence>
<dbReference type="STRING" id="546269.HMPREF0389_00909"/>
<evidence type="ECO:0000313" key="2">
    <source>
        <dbReference type="Proteomes" id="UP000007468"/>
    </source>
</evidence>
<dbReference type="HOGENOM" id="CLU_635711_0_0_9"/>
<accession>D6GQD4</accession>
<reference evidence="2" key="1">
    <citation type="submission" date="2010-12" db="EMBL/GenBank/DDBJ databases">
        <title>The genome sequence of Filifactor alocis strain ATCC 35896.</title>
        <authorList>
            <consortium name="The Broad Institute Genome Sequencing Platform"/>
            <person name="Ward D."/>
            <person name="Earl A."/>
            <person name="Feldgarden M."/>
            <person name="Young S.K."/>
            <person name="Gargeya S."/>
            <person name="Zeng Q."/>
            <person name="Alvarado L."/>
            <person name="Berlin A."/>
            <person name="Bochicchio J."/>
            <person name="Chapman S.B."/>
            <person name="Chen Z."/>
            <person name="Freedman E."/>
            <person name="Gellesch M."/>
            <person name="Goldberg J."/>
            <person name="Griggs A."/>
            <person name="Gujja S."/>
            <person name="Heilman E."/>
            <person name="Heiman D."/>
            <person name="Howarth C."/>
            <person name="Mehta T."/>
            <person name="Neiman D."/>
            <person name="Pearson M."/>
            <person name="Roberts A."/>
            <person name="Saif S."/>
            <person name="Shea T."/>
            <person name="Shenoy N."/>
            <person name="Sisk P."/>
            <person name="Stolte C."/>
            <person name="Sykes S."/>
            <person name="White J."/>
            <person name="Yandava C."/>
            <person name="Izard J."/>
            <person name="Blanton J.M."/>
            <person name="Baranova O.V."/>
            <person name="Tanner A.C."/>
            <person name="Dewhirst F.E."/>
            <person name="Haas B."/>
            <person name="Nusbaum C."/>
            <person name="Birren B."/>
        </authorList>
    </citation>
    <scope>NUCLEOTIDE SEQUENCE [LARGE SCALE GENOMIC DNA]</scope>
    <source>
        <strain evidence="2">ATCC 35896 / D40 B5</strain>
    </source>
</reference>